<protein>
    <submittedName>
        <fullName evidence="1">Uncharacterized protein</fullName>
    </submittedName>
</protein>
<evidence type="ECO:0000313" key="2">
    <source>
        <dbReference type="Proteomes" id="UP000632740"/>
    </source>
</evidence>
<organism evidence="1 2">
    <name type="scientific">Cellulomonas chitinilytica</name>
    <dbReference type="NCBI Taxonomy" id="398759"/>
    <lineage>
        <taxon>Bacteria</taxon>
        <taxon>Bacillati</taxon>
        <taxon>Actinomycetota</taxon>
        <taxon>Actinomycetes</taxon>
        <taxon>Micrococcales</taxon>
        <taxon>Cellulomonadaceae</taxon>
        <taxon>Cellulomonas</taxon>
    </lineage>
</organism>
<accession>A0A919U040</accession>
<dbReference type="AlphaFoldDB" id="A0A919U040"/>
<name>A0A919U040_9CELL</name>
<gene>
    <name evidence="1" type="ORF">Cch01nite_07850</name>
</gene>
<proteinExistence type="predicted"/>
<keyword evidence="2" id="KW-1185">Reference proteome</keyword>
<comment type="caution">
    <text evidence="1">The sequence shown here is derived from an EMBL/GenBank/DDBJ whole genome shotgun (WGS) entry which is preliminary data.</text>
</comment>
<dbReference type="Proteomes" id="UP000632740">
    <property type="component" value="Unassembled WGS sequence"/>
</dbReference>
<sequence>MNGAGAKRVIGPLSPPPSAYTEDAVFTHSGGDAELRCTYERTGSMYAGGLRFHRVRAFRFRADSHCTAWHIEGAYDTLVEVEQSDWVIELVDAEPSEAWGQWKIRHFLIYIDDAGAYEIAAEDCEWLPEERVS</sequence>
<dbReference type="RefSeq" id="WP_203748845.1">
    <property type="nucleotide sequence ID" value="NZ_BONK01000002.1"/>
</dbReference>
<reference evidence="1" key="1">
    <citation type="submission" date="2021-01" db="EMBL/GenBank/DDBJ databases">
        <title>Whole genome shotgun sequence of Cellulomonas chitinilytica NBRC 110799.</title>
        <authorList>
            <person name="Komaki H."/>
            <person name="Tamura T."/>
        </authorList>
    </citation>
    <scope>NUCLEOTIDE SEQUENCE</scope>
    <source>
        <strain evidence="1">NBRC 110799</strain>
    </source>
</reference>
<evidence type="ECO:0000313" key="1">
    <source>
        <dbReference type="EMBL" id="GIG20061.1"/>
    </source>
</evidence>
<dbReference type="EMBL" id="BONK01000002">
    <property type="protein sequence ID" value="GIG20061.1"/>
    <property type="molecule type" value="Genomic_DNA"/>
</dbReference>